<organism evidence="3 4">
    <name type="scientific">Byssothecium circinans</name>
    <dbReference type="NCBI Taxonomy" id="147558"/>
    <lineage>
        <taxon>Eukaryota</taxon>
        <taxon>Fungi</taxon>
        <taxon>Dikarya</taxon>
        <taxon>Ascomycota</taxon>
        <taxon>Pezizomycotina</taxon>
        <taxon>Dothideomycetes</taxon>
        <taxon>Pleosporomycetidae</taxon>
        <taxon>Pleosporales</taxon>
        <taxon>Massarineae</taxon>
        <taxon>Massarinaceae</taxon>
        <taxon>Byssothecium</taxon>
    </lineage>
</organism>
<feature type="compositionally biased region" description="Polar residues" evidence="1">
    <location>
        <begin position="260"/>
        <end position="269"/>
    </location>
</feature>
<dbReference type="Proteomes" id="UP000800035">
    <property type="component" value="Unassembled WGS sequence"/>
</dbReference>
<dbReference type="Pfam" id="PF11563">
    <property type="entry name" value="Protoglobin"/>
    <property type="match status" value="1"/>
</dbReference>
<gene>
    <name evidence="3" type="ORF">CC80DRAFT_478831</name>
</gene>
<proteinExistence type="predicted"/>
<evidence type="ECO:0000313" key="4">
    <source>
        <dbReference type="Proteomes" id="UP000800035"/>
    </source>
</evidence>
<evidence type="ECO:0000313" key="3">
    <source>
        <dbReference type="EMBL" id="KAF1952768.1"/>
    </source>
</evidence>
<dbReference type="Gene3D" id="1.10.490.10">
    <property type="entry name" value="Globins"/>
    <property type="match status" value="1"/>
</dbReference>
<dbReference type="PANTHER" id="PTHR42071:SF1">
    <property type="entry name" value="GLOBIN-SENSOR DOMAIN-CONTAINING PROTEIN"/>
    <property type="match status" value="1"/>
</dbReference>
<feature type="region of interest" description="Disordered" evidence="1">
    <location>
        <begin position="248"/>
        <end position="272"/>
    </location>
</feature>
<dbReference type="PANTHER" id="PTHR42071">
    <property type="entry name" value="PROTOGLOBIN DOMAIN-CONTAINING PROTEIN"/>
    <property type="match status" value="1"/>
</dbReference>
<dbReference type="AlphaFoldDB" id="A0A6A5TK63"/>
<evidence type="ECO:0000256" key="1">
    <source>
        <dbReference type="SAM" id="MobiDB-lite"/>
    </source>
</evidence>
<dbReference type="GO" id="GO:0019825">
    <property type="term" value="F:oxygen binding"/>
    <property type="evidence" value="ECO:0007669"/>
    <property type="project" value="InterPro"/>
</dbReference>
<dbReference type="OrthoDB" id="10027058at2759"/>
<protein>
    <recommendedName>
        <fullName evidence="2">Globin-sensor domain-containing protein</fullName>
    </recommendedName>
</protein>
<name>A0A6A5TK63_9PLEO</name>
<dbReference type="GO" id="GO:0020037">
    <property type="term" value="F:heme binding"/>
    <property type="evidence" value="ECO:0007669"/>
    <property type="project" value="InterPro"/>
</dbReference>
<dbReference type="InterPro" id="IPR012292">
    <property type="entry name" value="Globin/Proto"/>
</dbReference>
<sequence>MRHVERRELYENLSARLDYLQQFLEFGPADVKILKANQSFIKKLIPSVSEIPFRKILKQDITAQALITRSTKNEADLDEEDYYGPDSKNMKNRAMFVRWYLTKLNSDPSTPQYWEYMNMVGAMHNGHHRRAPLHIDVIHFAMLLGYLQNTLNDAIINSMEVPLEEKAPLVKSWGKLFWIQNDLFTKWHVSDGGQYDQQSTKATKLSKEPILSCMKDERGNVVQCPFSGMAKIKEVDVGEGKKLAYSYTTDEPTGLDRNSESGSLKSPTDPNMVGIGSIQSIAAQYT</sequence>
<feature type="domain" description="Globin-sensor" evidence="2">
    <location>
        <begin position="14"/>
        <end position="192"/>
    </location>
</feature>
<accession>A0A6A5TK63</accession>
<reference evidence="3" key="1">
    <citation type="journal article" date="2020" name="Stud. Mycol.">
        <title>101 Dothideomycetes genomes: a test case for predicting lifestyles and emergence of pathogens.</title>
        <authorList>
            <person name="Haridas S."/>
            <person name="Albert R."/>
            <person name="Binder M."/>
            <person name="Bloem J."/>
            <person name="Labutti K."/>
            <person name="Salamov A."/>
            <person name="Andreopoulos B."/>
            <person name="Baker S."/>
            <person name="Barry K."/>
            <person name="Bills G."/>
            <person name="Bluhm B."/>
            <person name="Cannon C."/>
            <person name="Castanera R."/>
            <person name="Culley D."/>
            <person name="Daum C."/>
            <person name="Ezra D."/>
            <person name="Gonzalez J."/>
            <person name="Henrissat B."/>
            <person name="Kuo A."/>
            <person name="Liang C."/>
            <person name="Lipzen A."/>
            <person name="Lutzoni F."/>
            <person name="Magnuson J."/>
            <person name="Mondo S."/>
            <person name="Nolan M."/>
            <person name="Ohm R."/>
            <person name="Pangilinan J."/>
            <person name="Park H.-J."/>
            <person name="Ramirez L."/>
            <person name="Alfaro M."/>
            <person name="Sun H."/>
            <person name="Tritt A."/>
            <person name="Yoshinaga Y."/>
            <person name="Zwiers L.-H."/>
            <person name="Turgeon B."/>
            <person name="Goodwin S."/>
            <person name="Spatafora J."/>
            <person name="Crous P."/>
            <person name="Grigoriev I."/>
        </authorList>
    </citation>
    <scope>NUCLEOTIDE SEQUENCE</scope>
    <source>
        <strain evidence="3">CBS 675.92</strain>
    </source>
</reference>
<dbReference type="EMBL" id="ML977008">
    <property type="protein sequence ID" value="KAF1952768.1"/>
    <property type="molecule type" value="Genomic_DNA"/>
</dbReference>
<dbReference type="InterPro" id="IPR044398">
    <property type="entry name" value="Globin-sensor_dom"/>
</dbReference>
<evidence type="ECO:0000259" key="2">
    <source>
        <dbReference type="Pfam" id="PF11563"/>
    </source>
</evidence>
<keyword evidence="4" id="KW-1185">Reference proteome</keyword>